<keyword evidence="10" id="KW-1185">Reference proteome</keyword>
<evidence type="ECO:0000259" key="8">
    <source>
        <dbReference type="Pfam" id="PF01416"/>
    </source>
</evidence>
<evidence type="ECO:0000313" key="9">
    <source>
        <dbReference type="EMBL" id="PWT27752.1"/>
    </source>
</evidence>
<name>A0A317G653_BUTFI</name>
<dbReference type="GO" id="GO:0003723">
    <property type="term" value="F:RNA binding"/>
    <property type="evidence" value="ECO:0007669"/>
    <property type="project" value="InterPro"/>
</dbReference>
<dbReference type="Pfam" id="PF01416">
    <property type="entry name" value="PseudoU_synth_1"/>
    <property type="match status" value="2"/>
</dbReference>
<dbReference type="HAMAP" id="MF_00171">
    <property type="entry name" value="TruA"/>
    <property type="match status" value="1"/>
</dbReference>
<evidence type="ECO:0000313" key="10">
    <source>
        <dbReference type="Proteomes" id="UP000245488"/>
    </source>
</evidence>
<dbReference type="AlphaFoldDB" id="A0A317G653"/>
<evidence type="ECO:0000256" key="3">
    <source>
        <dbReference type="ARBA" id="ARBA00023235"/>
    </source>
</evidence>
<comment type="similarity">
    <text evidence="1 4 7">Belongs to the tRNA pseudouridine synthase TruA family.</text>
</comment>
<comment type="function">
    <text evidence="4">Formation of pseudouridine at positions 38, 39 and 40 in the anticodon stem and loop of transfer RNAs.</text>
</comment>
<protein>
    <recommendedName>
        <fullName evidence="4">tRNA pseudouridine synthase A</fullName>
        <ecNumber evidence="4">5.4.99.12</ecNumber>
    </recommendedName>
    <alternativeName>
        <fullName evidence="4">tRNA pseudouridine(38-40) synthase</fullName>
    </alternativeName>
    <alternativeName>
        <fullName evidence="4">tRNA pseudouridylate synthase I</fullName>
    </alternativeName>
    <alternativeName>
        <fullName evidence="4">tRNA-uridine isomerase I</fullName>
    </alternativeName>
</protein>
<accession>A0A317G653</accession>
<evidence type="ECO:0000256" key="5">
    <source>
        <dbReference type="PIRSR" id="PIRSR001430-1"/>
    </source>
</evidence>
<dbReference type="GO" id="GO:0160147">
    <property type="term" value="F:tRNA pseudouridine(38-40) synthase activity"/>
    <property type="evidence" value="ECO:0007669"/>
    <property type="project" value="UniProtKB-EC"/>
</dbReference>
<evidence type="ECO:0000256" key="1">
    <source>
        <dbReference type="ARBA" id="ARBA00009375"/>
    </source>
</evidence>
<sequence>MKRNFKMKIRYDGTRFQGWESQPGVEMTIEGKIENVLRRMLEDEMGEGALTSEKTSLKTLGKISGEDAADNNYNTALINAGMPVKVIASGRTDAGVHAIGQVANVHLDTDMTSADIQSYLNRYLPDDIAIEDLKDASERFHARYNALGKTYRYTCYYGDSKPVFDRKYVNVLDQEPDVRAMRQAAEYLIGTHDFKSFCANPRMRKSTVRCVDSIEIEKEGPYIRMYFHGNGFLQNMVRILSGTLLEVGFGRMTPERVGEVLEAKDRKLAGPTAKAQGLCLMEVDY</sequence>
<evidence type="ECO:0000256" key="2">
    <source>
        <dbReference type="ARBA" id="ARBA00022694"/>
    </source>
</evidence>
<feature type="binding site" evidence="4 6">
    <location>
        <position position="151"/>
    </location>
    <ligand>
        <name>substrate</name>
    </ligand>
</feature>
<dbReference type="EMBL" id="NXNG01000001">
    <property type="protein sequence ID" value="PWT27752.1"/>
    <property type="molecule type" value="Genomic_DNA"/>
</dbReference>
<dbReference type="InterPro" id="IPR020097">
    <property type="entry name" value="PsdUridine_synth_TruA_a/b_dom"/>
</dbReference>
<feature type="domain" description="Pseudouridine synthase I TruA alpha/beta" evidence="8">
    <location>
        <begin position="10"/>
        <end position="145"/>
    </location>
</feature>
<dbReference type="EC" id="5.4.99.12" evidence="4"/>
<feature type="active site" description="Nucleophile" evidence="4 5">
    <location>
        <position position="93"/>
    </location>
</feature>
<dbReference type="RefSeq" id="WP_027203542.1">
    <property type="nucleotide sequence ID" value="NZ_CM009896.1"/>
</dbReference>
<comment type="subunit">
    <text evidence="4">Homodimer.</text>
</comment>
<dbReference type="Gene3D" id="3.30.70.660">
    <property type="entry name" value="Pseudouridine synthase I, catalytic domain, C-terminal subdomain"/>
    <property type="match status" value="1"/>
</dbReference>
<dbReference type="GO" id="GO:0031119">
    <property type="term" value="P:tRNA pseudouridine synthesis"/>
    <property type="evidence" value="ECO:0007669"/>
    <property type="project" value="UniProtKB-UniRule"/>
</dbReference>
<dbReference type="InterPro" id="IPR001406">
    <property type="entry name" value="PsdUridine_synth_TruA"/>
</dbReference>
<dbReference type="PIRSF" id="PIRSF001430">
    <property type="entry name" value="tRNA_psdUrid_synth"/>
    <property type="match status" value="1"/>
</dbReference>
<evidence type="ECO:0000256" key="6">
    <source>
        <dbReference type="PIRSR" id="PIRSR001430-2"/>
    </source>
</evidence>
<evidence type="ECO:0000256" key="7">
    <source>
        <dbReference type="RuleBase" id="RU003792"/>
    </source>
</evidence>
<dbReference type="CDD" id="cd02570">
    <property type="entry name" value="PseudoU_synth_EcTruA"/>
    <property type="match status" value="1"/>
</dbReference>
<comment type="caution">
    <text evidence="9">The sequence shown here is derived from an EMBL/GenBank/DDBJ whole genome shotgun (WGS) entry which is preliminary data.</text>
</comment>
<dbReference type="Gene3D" id="3.30.70.580">
    <property type="entry name" value="Pseudouridine synthase I, catalytic domain, N-terminal subdomain"/>
    <property type="match status" value="1"/>
</dbReference>
<keyword evidence="2 4" id="KW-0819">tRNA processing</keyword>
<dbReference type="Proteomes" id="UP000245488">
    <property type="component" value="Chromosome"/>
</dbReference>
<reference evidence="9 10" key="1">
    <citation type="submission" date="2017-09" db="EMBL/GenBank/DDBJ databases">
        <title>High-quality draft genome sequence of Butyrivibrio fibrisolvens INBov1, isolated from cow rumen.</title>
        <authorList>
            <person name="Rodriguez Hernaez J."/>
            <person name="Rivarola M."/>
            <person name="Paniego N."/>
            <person name="Cravero S."/>
            <person name="Ceron Cucchi M."/>
            <person name="Martinez M.C."/>
        </authorList>
    </citation>
    <scope>NUCLEOTIDE SEQUENCE [LARGE SCALE GENOMIC DNA]</scope>
    <source>
        <strain evidence="9 10">INBov1</strain>
    </source>
</reference>
<dbReference type="InterPro" id="IPR020094">
    <property type="entry name" value="TruA/RsuA/RluB/E/F_N"/>
</dbReference>
<keyword evidence="3 4" id="KW-0413">Isomerase</keyword>
<comment type="caution">
    <text evidence="4">Lacks conserved residue(s) required for the propagation of feature annotation.</text>
</comment>
<gene>
    <name evidence="4" type="primary">truA</name>
    <name evidence="9" type="ORF">CPT75_11915</name>
</gene>
<comment type="catalytic activity">
    <reaction evidence="4 7">
        <text>uridine(38/39/40) in tRNA = pseudouridine(38/39/40) in tRNA</text>
        <dbReference type="Rhea" id="RHEA:22376"/>
        <dbReference type="Rhea" id="RHEA-COMP:10085"/>
        <dbReference type="Rhea" id="RHEA-COMP:10087"/>
        <dbReference type="ChEBI" id="CHEBI:65314"/>
        <dbReference type="ChEBI" id="CHEBI:65315"/>
        <dbReference type="EC" id="5.4.99.12"/>
    </reaction>
</comment>
<dbReference type="PANTHER" id="PTHR11142">
    <property type="entry name" value="PSEUDOURIDYLATE SYNTHASE"/>
    <property type="match status" value="1"/>
</dbReference>
<dbReference type="NCBIfam" id="TIGR00071">
    <property type="entry name" value="hisT_truA"/>
    <property type="match status" value="1"/>
</dbReference>
<evidence type="ECO:0000256" key="4">
    <source>
        <dbReference type="HAMAP-Rule" id="MF_00171"/>
    </source>
</evidence>
<feature type="domain" description="Pseudouridine synthase I TruA alpha/beta" evidence="8">
    <location>
        <begin position="184"/>
        <end position="285"/>
    </location>
</feature>
<dbReference type="InterPro" id="IPR020103">
    <property type="entry name" value="PsdUridine_synth_cat_dom_sf"/>
</dbReference>
<proteinExistence type="inferred from homology"/>
<dbReference type="SUPFAM" id="SSF55120">
    <property type="entry name" value="Pseudouridine synthase"/>
    <property type="match status" value="1"/>
</dbReference>
<dbReference type="PANTHER" id="PTHR11142:SF0">
    <property type="entry name" value="TRNA PSEUDOURIDINE SYNTHASE-LIKE 1"/>
    <property type="match status" value="1"/>
</dbReference>
<organism evidence="9 10">
    <name type="scientific">Butyrivibrio fibrisolvens</name>
    <dbReference type="NCBI Taxonomy" id="831"/>
    <lineage>
        <taxon>Bacteria</taxon>
        <taxon>Bacillati</taxon>
        <taxon>Bacillota</taxon>
        <taxon>Clostridia</taxon>
        <taxon>Lachnospirales</taxon>
        <taxon>Lachnospiraceae</taxon>
        <taxon>Butyrivibrio</taxon>
    </lineage>
</organism>
<dbReference type="InterPro" id="IPR020095">
    <property type="entry name" value="PsdUridine_synth_TruA_C"/>
</dbReference>